<name>D7SSZ5_VITVI</name>
<reference evidence="2" key="1">
    <citation type="journal article" date="2007" name="Nature">
        <title>The grapevine genome sequence suggests ancestral hexaploidization in major angiosperm phyla.</title>
        <authorList>
            <consortium name="The French-Italian Public Consortium for Grapevine Genome Characterization."/>
            <person name="Jaillon O."/>
            <person name="Aury J.-M."/>
            <person name="Noel B."/>
            <person name="Policriti A."/>
            <person name="Clepet C."/>
            <person name="Casagrande A."/>
            <person name="Choisne N."/>
            <person name="Aubourg S."/>
            <person name="Vitulo N."/>
            <person name="Jubin C."/>
            <person name="Vezzi A."/>
            <person name="Legeai F."/>
            <person name="Hugueney P."/>
            <person name="Dasilva C."/>
            <person name="Horner D."/>
            <person name="Mica E."/>
            <person name="Jublot D."/>
            <person name="Poulain J."/>
            <person name="Bruyere C."/>
            <person name="Billault A."/>
            <person name="Segurens B."/>
            <person name="Gouyvenoux M."/>
            <person name="Ugarte E."/>
            <person name="Cattonaro F."/>
            <person name="Anthouard V."/>
            <person name="Vico V."/>
            <person name="Del Fabbro C."/>
            <person name="Alaux M."/>
            <person name="Di Gaspero G."/>
            <person name="Dumas V."/>
            <person name="Felice N."/>
            <person name="Paillard S."/>
            <person name="Juman I."/>
            <person name="Moroldo M."/>
            <person name="Scalabrin S."/>
            <person name="Canaguier A."/>
            <person name="Le Clainche I."/>
            <person name="Malacrida G."/>
            <person name="Durand E."/>
            <person name="Pesole G."/>
            <person name="Laucou V."/>
            <person name="Chatelet P."/>
            <person name="Merdinoglu D."/>
            <person name="Delledonne M."/>
            <person name="Pezzotti M."/>
            <person name="Lecharny A."/>
            <person name="Scarpelli C."/>
            <person name="Artiguenave F."/>
            <person name="Pe M.E."/>
            <person name="Valle G."/>
            <person name="Morgante M."/>
            <person name="Caboche M."/>
            <person name="Adam-Blondon A.-F."/>
            <person name="Weissenbach J."/>
            <person name="Quetier F."/>
            <person name="Wincker P."/>
        </authorList>
    </citation>
    <scope>NUCLEOTIDE SEQUENCE [LARGE SCALE GENOMIC DNA]</scope>
    <source>
        <strain evidence="2">cv. Pinot noir / PN40024</strain>
    </source>
</reference>
<keyword evidence="2" id="KW-1185">Reference proteome</keyword>
<dbReference type="PaxDb" id="29760-VIT_00s0827g00010.t01"/>
<accession>D7SSZ5</accession>
<dbReference type="Proteomes" id="UP000009183">
    <property type="component" value="Unassembled WGS sequence, unordered"/>
</dbReference>
<gene>
    <name evidence="1" type="ORF">VIT_00s0827g00010</name>
</gene>
<evidence type="ECO:0000313" key="2">
    <source>
        <dbReference type="Proteomes" id="UP000009183"/>
    </source>
</evidence>
<sequence length="50" mass="5862">MVRSSQVCEDCSARWDVVDSPYWSICCSIMEFRWDSCLVALRAWNCLPDQ</sequence>
<dbReference type="EMBL" id="FN595013">
    <property type="protein sequence ID" value="CBI18785.3"/>
    <property type="molecule type" value="Genomic_DNA"/>
</dbReference>
<proteinExistence type="predicted"/>
<dbReference type="InParanoid" id="D7SSZ5"/>
<dbReference type="AlphaFoldDB" id="D7SSZ5"/>
<organism evidence="1 2">
    <name type="scientific">Vitis vinifera</name>
    <name type="common">Grape</name>
    <dbReference type="NCBI Taxonomy" id="29760"/>
    <lineage>
        <taxon>Eukaryota</taxon>
        <taxon>Viridiplantae</taxon>
        <taxon>Streptophyta</taxon>
        <taxon>Embryophyta</taxon>
        <taxon>Tracheophyta</taxon>
        <taxon>Spermatophyta</taxon>
        <taxon>Magnoliopsida</taxon>
        <taxon>eudicotyledons</taxon>
        <taxon>Gunneridae</taxon>
        <taxon>Pentapetalae</taxon>
        <taxon>rosids</taxon>
        <taxon>Vitales</taxon>
        <taxon>Vitaceae</taxon>
        <taxon>Viteae</taxon>
        <taxon>Vitis</taxon>
    </lineage>
</organism>
<dbReference type="HOGENOM" id="CLU_3128185_0_0_1"/>
<evidence type="ECO:0000313" key="1">
    <source>
        <dbReference type="EMBL" id="CBI18785.3"/>
    </source>
</evidence>
<protein>
    <submittedName>
        <fullName evidence="1">Uncharacterized protein</fullName>
    </submittedName>
</protein>